<accession>A0A0F9X2Y7</accession>
<organism evidence="2">
    <name type="scientific">marine sediment metagenome</name>
    <dbReference type="NCBI Taxonomy" id="412755"/>
    <lineage>
        <taxon>unclassified sequences</taxon>
        <taxon>metagenomes</taxon>
        <taxon>ecological metagenomes</taxon>
    </lineage>
</organism>
<reference evidence="2" key="1">
    <citation type="journal article" date="2015" name="Nature">
        <title>Complex archaea that bridge the gap between prokaryotes and eukaryotes.</title>
        <authorList>
            <person name="Spang A."/>
            <person name="Saw J.H."/>
            <person name="Jorgensen S.L."/>
            <person name="Zaremba-Niedzwiedzka K."/>
            <person name="Martijn J."/>
            <person name="Lind A.E."/>
            <person name="van Eijk R."/>
            <person name="Schleper C."/>
            <person name="Guy L."/>
            <person name="Ettema T.J."/>
        </authorList>
    </citation>
    <scope>NUCLEOTIDE SEQUENCE</scope>
</reference>
<evidence type="ECO:0000256" key="1">
    <source>
        <dbReference type="SAM" id="MobiDB-lite"/>
    </source>
</evidence>
<protein>
    <submittedName>
        <fullName evidence="2">Uncharacterized protein</fullName>
    </submittedName>
</protein>
<comment type="caution">
    <text evidence="2">The sequence shown here is derived from an EMBL/GenBank/DDBJ whole genome shotgun (WGS) entry which is preliminary data.</text>
</comment>
<evidence type="ECO:0000313" key="2">
    <source>
        <dbReference type="EMBL" id="KKN85833.1"/>
    </source>
</evidence>
<feature type="region of interest" description="Disordered" evidence="1">
    <location>
        <begin position="308"/>
        <end position="335"/>
    </location>
</feature>
<feature type="compositionally biased region" description="Acidic residues" evidence="1">
    <location>
        <begin position="410"/>
        <end position="423"/>
    </location>
</feature>
<feature type="compositionally biased region" description="Low complexity" evidence="1">
    <location>
        <begin position="310"/>
        <end position="329"/>
    </location>
</feature>
<feature type="region of interest" description="Disordered" evidence="1">
    <location>
        <begin position="392"/>
        <end position="423"/>
    </location>
</feature>
<sequence length="423" mass="44540">MRKLYVLGAMSLLAAIGPVPAWAAEPAPLTMGEPVELLQAGISLALPEGFTAQPLAEPYQMLRAARTERGDVRQAVTLLAFPVAPETTAEAFADEMIADLQRQLAFRDVTQLKAAPMPIAGRPGHARMVSYSHDGQEAVAAWAVLIRPMPTAGIAICYMLWVESPAEHRQEVLPALGSIVKTVVLRTVTSPMRLTAVELGEPIVLESAGCSIRPPAGWYVVVQPDFVEMGQLDFTRGGVVSPVARLRVQPAPADAKSLTGSQQSLAMVRRIAAQFGDRAKLVHEGPAKLGGSDSQEFIMLCTSPVDASSQPTATTQATTQPATQPTTGPAAGGDSGPAISVCIAQRALSVPTAGADDARTYFLTLICETDDVGAVRAMMAKLAEGFALLPSEAEADSEAGKDLESIESPPADETDDADADEYE</sequence>
<name>A0A0F9X2Y7_9ZZZZ</name>
<gene>
    <name evidence="2" type="ORF">LCGC14_0274500</name>
</gene>
<dbReference type="EMBL" id="LAZR01000154">
    <property type="protein sequence ID" value="KKN85833.1"/>
    <property type="molecule type" value="Genomic_DNA"/>
</dbReference>
<proteinExistence type="predicted"/>
<dbReference type="Gene3D" id="3.40.1000.10">
    <property type="entry name" value="Mog1/PsbP, alpha/beta/alpha sandwich"/>
    <property type="match status" value="1"/>
</dbReference>
<dbReference type="AlphaFoldDB" id="A0A0F9X2Y7"/>